<dbReference type="InterPro" id="IPR015854">
    <property type="entry name" value="ABC_transpr_LolD-like"/>
</dbReference>
<evidence type="ECO:0000313" key="2">
    <source>
        <dbReference type="EMBL" id="GMA95443.1"/>
    </source>
</evidence>
<dbReference type="Pfam" id="PF00005">
    <property type="entry name" value="ABC_tran"/>
    <property type="match status" value="1"/>
</dbReference>
<proteinExistence type="predicted"/>
<evidence type="ECO:0000259" key="1">
    <source>
        <dbReference type="PROSITE" id="PS50893"/>
    </source>
</evidence>
<evidence type="ECO:0000313" key="3">
    <source>
        <dbReference type="Proteomes" id="UP001157034"/>
    </source>
</evidence>
<dbReference type="PANTHER" id="PTHR24220:SF684">
    <property type="entry name" value="FE(3+) IONS IMPORT ATP-BINDING PROTEIN FBPC"/>
    <property type="match status" value="1"/>
</dbReference>
<dbReference type="EMBL" id="BSVB01000001">
    <property type="protein sequence ID" value="GMA95443.1"/>
    <property type="molecule type" value="Genomic_DNA"/>
</dbReference>
<protein>
    <recommendedName>
        <fullName evidence="1">ABC transporter domain-containing protein</fullName>
    </recommendedName>
</protein>
<dbReference type="InterPro" id="IPR017871">
    <property type="entry name" value="ABC_transporter-like_CS"/>
</dbReference>
<dbReference type="SUPFAM" id="SSF52540">
    <property type="entry name" value="P-loop containing nucleoside triphosphate hydrolases"/>
    <property type="match status" value="1"/>
</dbReference>
<reference evidence="3" key="1">
    <citation type="journal article" date="2019" name="Int. J. Syst. Evol. Microbiol.">
        <title>The Global Catalogue of Microorganisms (GCM) 10K type strain sequencing project: providing services to taxonomists for standard genome sequencing and annotation.</title>
        <authorList>
            <consortium name="The Broad Institute Genomics Platform"/>
            <consortium name="The Broad Institute Genome Sequencing Center for Infectious Disease"/>
            <person name="Wu L."/>
            <person name="Ma J."/>
        </authorList>
    </citation>
    <scope>NUCLEOTIDE SEQUENCE [LARGE SCALE GENOMIC DNA]</scope>
    <source>
        <strain evidence="3">NBRC 108894</strain>
    </source>
</reference>
<dbReference type="PANTHER" id="PTHR24220">
    <property type="entry name" value="IMPORT ATP-BINDING PROTEIN"/>
    <property type="match status" value="1"/>
</dbReference>
<name>A0ABQ6K489_9MICO</name>
<feature type="domain" description="ABC transporter" evidence="1">
    <location>
        <begin position="5"/>
        <end position="203"/>
    </location>
</feature>
<dbReference type="PROSITE" id="PS50893">
    <property type="entry name" value="ABC_TRANSPORTER_2"/>
    <property type="match status" value="1"/>
</dbReference>
<dbReference type="RefSeq" id="WP_284254215.1">
    <property type="nucleotide sequence ID" value="NZ_BAAAQO010000002.1"/>
</dbReference>
<sequence length="203" mass="21197">MTEGLRFDRATVLRAGAEVVSDLDLSVAPGSTVALTGASSACRALLEAVVGSRPLTGGRILLDDSPVDPAAVGIVTQRHELIGSLSAAENVAVRLLARGGYRASDWSAIERLLAALRLPESSWHNLLEQLSGGQQQRVAVARALIGEPMLLCLDDPTSELDMASSAVVWGQVANATRRGAIAIVATSDEEAIAPAEHVIELTD</sequence>
<dbReference type="InterPro" id="IPR003439">
    <property type="entry name" value="ABC_transporter-like_ATP-bd"/>
</dbReference>
<dbReference type="Proteomes" id="UP001157034">
    <property type="component" value="Unassembled WGS sequence"/>
</dbReference>
<accession>A0ABQ6K489</accession>
<dbReference type="InterPro" id="IPR027417">
    <property type="entry name" value="P-loop_NTPase"/>
</dbReference>
<gene>
    <name evidence="2" type="ORF">GCM10025881_22670</name>
</gene>
<dbReference type="Gene3D" id="3.40.50.300">
    <property type="entry name" value="P-loop containing nucleotide triphosphate hydrolases"/>
    <property type="match status" value="1"/>
</dbReference>
<keyword evidence="3" id="KW-1185">Reference proteome</keyword>
<comment type="caution">
    <text evidence="2">The sequence shown here is derived from an EMBL/GenBank/DDBJ whole genome shotgun (WGS) entry which is preliminary data.</text>
</comment>
<organism evidence="2 3">
    <name type="scientific">Pseudolysinimonas kribbensis</name>
    <dbReference type="NCBI Taxonomy" id="433641"/>
    <lineage>
        <taxon>Bacteria</taxon>
        <taxon>Bacillati</taxon>
        <taxon>Actinomycetota</taxon>
        <taxon>Actinomycetes</taxon>
        <taxon>Micrococcales</taxon>
        <taxon>Microbacteriaceae</taxon>
        <taxon>Pseudolysinimonas</taxon>
    </lineage>
</organism>
<dbReference type="PROSITE" id="PS00211">
    <property type="entry name" value="ABC_TRANSPORTER_1"/>
    <property type="match status" value="1"/>
</dbReference>